<name>A0A367EUF9_9ACTN</name>
<accession>A0A367EUF9</accession>
<evidence type="ECO:0000313" key="2">
    <source>
        <dbReference type="Proteomes" id="UP000253507"/>
    </source>
</evidence>
<dbReference type="AlphaFoldDB" id="A0A367EUF9"/>
<gene>
    <name evidence="1" type="ORF">DQ392_08490</name>
</gene>
<comment type="caution">
    <text evidence="1">The sequence shown here is derived from an EMBL/GenBank/DDBJ whole genome shotgun (WGS) entry which is preliminary data.</text>
</comment>
<dbReference type="OrthoDB" id="4310170at2"/>
<reference evidence="1 2" key="1">
    <citation type="submission" date="2018-06" db="EMBL/GenBank/DDBJ databases">
        <title>Streptomyces reniochalinae sp. nov. and Streptomyces diacarnus sp. nov. from marine sponges.</title>
        <authorList>
            <person name="Li L."/>
        </authorList>
    </citation>
    <scope>NUCLEOTIDE SEQUENCE [LARGE SCALE GENOMIC DNA]</scope>
    <source>
        <strain evidence="1 2">LHW50302</strain>
    </source>
</reference>
<dbReference type="EMBL" id="QOIM01000026">
    <property type="protein sequence ID" value="RCG21738.1"/>
    <property type="molecule type" value="Genomic_DNA"/>
</dbReference>
<dbReference type="Proteomes" id="UP000253507">
    <property type="component" value="Unassembled WGS sequence"/>
</dbReference>
<sequence length="206" mass="21650">MPTDDYGQGVPWLDNGDKPDVRAGTKGLADALTPRSVMRFATAAERNATVTSPVAGMVAHLAAEKLFTGYDGTAWVVLAAGSSQWTTISLASGYTHDGNANGNVQYRLVNFFGEISLMFRGGVGITYSGGETGTPFNNSQINSSPLPTNARPSTKRTITCACSVQRTTLSSVKLDINPEGTLVLIGIGATDENPPWVSLNGTFCSL</sequence>
<protein>
    <submittedName>
        <fullName evidence="1">Uncharacterized protein</fullName>
    </submittedName>
</protein>
<dbReference type="RefSeq" id="WP_114014907.1">
    <property type="nucleotide sequence ID" value="NZ_QOIM01000026.1"/>
</dbReference>
<keyword evidence="2" id="KW-1185">Reference proteome</keyword>
<organism evidence="1 2">
    <name type="scientific">Streptomyces reniochalinae</name>
    <dbReference type="NCBI Taxonomy" id="2250578"/>
    <lineage>
        <taxon>Bacteria</taxon>
        <taxon>Bacillati</taxon>
        <taxon>Actinomycetota</taxon>
        <taxon>Actinomycetes</taxon>
        <taxon>Kitasatosporales</taxon>
        <taxon>Streptomycetaceae</taxon>
        <taxon>Streptomyces</taxon>
    </lineage>
</organism>
<proteinExistence type="predicted"/>
<evidence type="ECO:0000313" key="1">
    <source>
        <dbReference type="EMBL" id="RCG21738.1"/>
    </source>
</evidence>